<reference evidence="1" key="1">
    <citation type="submission" date="2023-04" db="EMBL/GenBank/DDBJ databases">
        <title>Ambrosiozyma monospora NBRC 10751.</title>
        <authorList>
            <person name="Ichikawa N."/>
            <person name="Sato H."/>
            <person name="Tonouchi N."/>
        </authorList>
    </citation>
    <scope>NUCLEOTIDE SEQUENCE</scope>
    <source>
        <strain evidence="1">NBRC 10751</strain>
    </source>
</reference>
<proteinExistence type="predicted"/>
<dbReference type="Proteomes" id="UP001165064">
    <property type="component" value="Unassembled WGS sequence"/>
</dbReference>
<evidence type="ECO:0000313" key="1">
    <source>
        <dbReference type="EMBL" id="GME92077.1"/>
    </source>
</evidence>
<organism evidence="1 2">
    <name type="scientific">Ambrosiozyma monospora</name>
    <name type="common">Yeast</name>
    <name type="synonym">Endomycopsis monosporus</name>
    <dbReference type="NCBI Taxonomy" id="43982"/>
    <lineage>
        <taxon>Eukaryota</taxon>
        <taxon>Fungi</taxon>
        <taxon>Dikarya</taxon>
        <taxon>Ascomycota</taxon>
        <taxon>Saccharomycotina</taxon>
        <taxon>Pichiomycetes</taxon>
        <taxon>Pichiales</taxon>
        <taxon>Pichiaceae</taxon>
        <taxon>Ambrosiozyma</taxon>
    </lineage>
</organism>
<keyword evidence="2" id="KW-1185">Reference proteome</keyword>
<dbReference type="EMBL" id="BSXS01008289">
    <property type="protein sequence ID" value="GME92077.1"/>
    <property type="molecule type" value="Genomic_DNA"/>
</dbReference>
<protein>
    <submittedName>
        <fullName evidence="1">Unnamed protein product</fullName>
    </submittedName>
</protein>
<gene>
    <name evidence="1" type="ORF">Amon02_000903000</name>
</gene>
<evidence type="ECO:0000313" key="2">
    <source>
        <dbReference type="Proteomes" id="UP001165064"/>
    </source>
</evidence>
<name>A0ACB5TPD9_AMBMO</name>
<comment type="caution">
    <text evidence="1">The sequence shown here is derived from an EMBL/GenBank/DDBJ whole genome shotgun (WGS) entry which is preliminary data.</text>
</comment>
<sequence length="240" mass="28014">MSKHPDVRIAEYVKSTIISVFEDKYEASFTSPEPTSFFESRSSISLLTKDYKIPHISHTGLDHSTPFSLESMHNQGLKMFQKAENNELMTTERTTRLQLLFYMEMRFWKSLRQKIKSFLVPIFTSNLKSRSVFAEQILEILPVLEHMNSIDDREYALSLLEHFRLQIYYDPKIGTDMLKKGLLSNVFFSCLHLFSPDGQTNTNEFVCDPSSSSWESKRWIHGRDHSYDVEDVSKYLPNTS</sequence>
<accession>A0ACB5TPD9</accession>